<feature type="region of interest" description="Disordered" evidence="4">
    <location>
        <begin position="399"/>
        <end position="423"/>
    </location>
</feature>
<sequence>MDCKICEQPHRQFFCENCLKTHIRDFRHQTQHYAADRDDQIVKASRALEHIDAVRVPRAQAADYQRTVEELYEGFIRLRKDNDKRRDRLRILRESLASRRRSLSAVKLQSPRPSSQPSGSISRATQELASLSSTISRARSGLVQELVEVFNVVEVGGRPPIGGKAGTKGEWTIGDLILPVPGDIRRYPPDHINAVITHTIHFLSLLTFYLGIKLPFEITWSGKKLGVGQPFIGAIKGGENGGWAKWYKKHPLHLSSAPTVSSQNTTLPPSPVHSSSTPGSLTSTNQRMGGEIPLDTPITESYFDSLPPEQPQSSFTTALAMLLYDVCYLSWTQNVEVPLSQAGDVLSNLWSVCCSSDLGRKSHEATPLLPPPTPASFPLDFAQLLQATSVNPATRARATRVSASIPSSSRVGSRATGGTGNATLGQRTLISDKIIEEAEDDWDLVDEDVGFD</sequence>
<dbReference type="PANTHER" id="PTHR15157:SF5">
    <property type="entry name" value="UV RADIATION RESISTANCE-ASSOCIATED GENE PROTEIN"/>
    <property type="match status" value="1"/>
</dbReference>
<dbReference type="GO" id="GO:0032991">
    <property type="term" value="C:protein-containing complex"/>
    <property type="evidence" value="ECO:0007669"/>
    <property type="project" value="UniProtKB-ARBA"/>
</dbReference>
<dbReference type="GO" id="GO:0005768">
    <property type="term" value="C:endosome"/>
    <property type="evidence" value="ECO:0007669"/>
    <property type="project" value="TreeGrafter"/>
</dbReference>
<protein>
    <recommendedName>
        <fullName evidence="2">Autophagy-related protein 14</fullName>
    </recommendedName>
</protein>
<keyword evidence="6" id="KW-1185">Reference proteome</keyword>
<dbReference type="GO" id="GO:0035493">
    <property type="term" value="P:SNARE complex assembly"/>
    <property type="evidence" value="ECO:0007669"/>
    <property type="project" value="TreeGrafter"/>
</dbReference>
<feature type="region of interest" description="Disordered" evidence="4">
    <location>
        <begin position="257"/>
        <end position="286"/>
    </location>
</feature>
<comment type="caution">
    <text evidence="5">The sequence shown here is derived from an EMBL/GenBank/DDBJ whole genome shotgun (WGS) entry which is preliminary data.</text>
</comment>
<dbReference type="Proteomes" id="UP000807342">
    <property type="component" value="Unassembled WGS sequence"/>
</dbReference>
<dbReference type="GO" id="GO:0000149">
    <property type="term" value="F:SNARE binding"/>
    <property type="evidence" value="ECO:0007669"/>
    <property type="project" value="TreeGrafter"/>
</dbReference>
<proteinExistence type="inferred from homology"/>
<evidence type="ECO:0000313" key="5">
    <source>
        <dbReference type="EMBL" id="KAF9449726.1"/>
    </source>
</evidence>
<evidence type="ECO:0000313" key="6">
    <source>
        <dbReference type="Proteomes" id="UP000807342"/>
    </source>
</evidence>
<gene>
    <name evidence="5" type="ORF">P691DRAFT_811998</name>
</gene>
<evidence type="ECO:0000256" key="4">
    <source>
        <dbReference type="SAM" id="MobiDB-lite"/>
    </source>
</evidence>
<feature type="compositionally biased region" description="Low complexity" evidence="4">
    <location>
        <begin position="109"/>
        <end position="123"/>
    </location>
</feature>
<keyword evidence="3" id="KW-0175">Coiled coil</keyword>
<dbReference type="Pfam" id="PF10186">
    <property type="entry name" value="ATG14"/>
    <property type="match status" value="1"/>
</dbReference>
<dbReference type="AlphaFoldDB" id="A0A9P5XH82"/>
<evidence type="ECO:0000256" key="2">
    <source>
        <dbReference type="ARBA" id="ARBA00013807"/>
    </source>
</evidence>
<comment type="similarity">
    <text evidence="1">Belongs to the ATG14 family.</text>
</comment>
<evidence type="ECO:0000256" key="1">
    <source>
        <dbReference type="ARBA" id="ARBA00009574"/>
    </source>
</evidence>
<feature type="region of interest" description="Disordered" evidence="4">
    <location>
        <begin position="103"/>
        <end position="123"/>
    </location>
</feature>
<accession>A0A9P5XH82</accession>
<dbReference type="OrthoDB" id="16772at2759"/>
<dbReference type="EMBL" id="MU151122">
    <property type="protein sequence ID" value="KAF9449726.1"/>
    <property type="molecule type" value="Genomic_DNA"/>
</dbReference>
<organism evidence="5 6">
    <name type="scientific">Macrolepiota fuliginosa MF-IS2</name>
    <dbReference type="NCBI Taxonomy" id="1400762"/>
    <lineage>
        <taxon>Eukaryota</taxon>
        <taxon>Fungi</taxon>
        <taxon>Dikarya</taxon>
        <taxon>Basidiomycota</taxon>
        <taxon>Agaricomycotina</taxon>
        <taxon>Agaricomycetes</taxon>
        <taxon>Agaricomycetidae</taxon>
        <taxon>Agaricales</taxon>
        <taxon>Agaricineae</taxon>
        <taxon>Agaricaceae</taxon>
        <taxon>Macrolepiota</taxon>
    </lineage>
</organism>
<dbReference type="InterPro" id="IPR018791">
    <property type="entry name" value="UV_resistance/autophagy_Atg14"/>
</dbReference>
<reference evidence="5" key="1">
    <citation type="submission" date="2020-11" db="EMBL/GenBank/DDBJ databases">
        <authorList>
            <consortium name="DOE Joint Genome Institute"/>
            <person name="Ahrendt S."/>
            <person name="Riley R."/>
            <person name="Andreopoulos W."/>
            <person name="Labutti K."/>
            <person name="Pangilinan J."/>
            <person name="Ruiz-Duenas F.J."/>
            <person name="Barrasa J.M."/>
            <person name="Sanchez-Garcia M."/>
            <person name="Camarero S."/>
            <person name="Miyauchi S."/>
            <person name="Serrano A."/>
            <person name="Linde D."/>
            <person name="Babiker R."/>
            <person name="Drula E."/>
            <person name="Ayuso-Fernandez I."/>
            <person name="Pacheco R."/>
            <person name="Padilla G."/>
            <person name="Ferreira P."/>
            <person name="Barriuso J."/>
            <person name="Kellner H."/>
            <person name="Castanera R."/>
            <person name="Alfaro M."/>
            <person name="Ramirez L."/>
            <person name="Pisabarro A.G."/>
            <person name="Kuo A."/>
            <person name="Tritt A."/>
            <person name="Lipzen A."/>
            <person name="He G."/>
            <person name="Yan M."/>
            <person name="Ng V."/>
            <person name="Cullen D."/>
            <person name="Martin F."/>
            <person name="Rosso M.-N."/>
            <person name="Henrissat B."/>
            <person name="Hibbett D."/>
            <person name="Martinez A.T."/>
            <person name="Grigoriev I.V."/>
        </authorList>
    </citation>
    <scope>NUCLEOTIDE SEQUENCE</scope>
    <source>
        <strain evidence="5">MF-IS2</strain>
    </source>
</reference>
<evidence type="ECO:0000256" key="3">
    <source>
        <dbReference type="ARBA" id="ARBA00023054"/>
    </source>
</evidence>
<dbReference type="GO" id="GO:0000323">
    <property type="term" value="C:lytic vacuole"/>
    <property type="evidence" value="ECO:0007669"/>
    <property type="project" value="TreeGrafter"/>
</dbReference>
<name>A0A9P5XH82_9AGAR</name>
<feature type="compositionally biased region" description="Polar residues" evidence="4">
    <location>
        <begin position="401"/>
        <end position="411"/>
    </location>
</feature>
<dbReference type="PANTHER" id="PTHR15157">
    <property type="entry name" value="UV RADIATION RESISTANCE-ASSOCIATED GENE PROTEIN"/>
    <property type="match status" value="1"/>
</dbReference>